<keyword evidence="5 8" id="KW-1133">Transmembrane helix</keyword>
<evidence type="ECO:0000256" key="1">
    <source>
        <dbReference type="ARBA" id="ARBA00004141"/>
    </source>
</evidence>
<evidence type="ECO:0000256" key="5">
    <source>
        <dbReference type="ARBA" id="ARBA00022989"/>
    </source>
</evidence>
<comment type="similarity">
    <text evidence="2">Belongs to the major facilitator superfamily. Sugar transporter (TC 2.A.1.1) family.</text>
</comment>
<dbReference type="FunFam" id="1.20.1250.20:FF:000073">
    <property type="entry name" value="MFS myo-inositol transporter, putative"/>
    <property type="match status" value="1"/>
</dbReference>
<feature type="transmembrane region" description="Helical" evidence="8">
    <location>
        <begin position="150"/>
        <end position="169"/>
    </location>
</feature>
<feature type="transmembrane region" description="Helical" evidence="8">
    <location>
        <begin position="493"/>
        <end position="511"/>
    </location>
</feature>
<evidence type="ECO:0000256" key="7">
    <source>
        <dbReference type="ARBA" id="ARBA00049119"/>
    </source>
</evidence>
<comment type="caution">
    <text evidence="10">The sequence shown here is derived from an EMBL/GenBank/DDBJ whole genome shotgun (WGS) entry which is preliminary data.</text>
</comment>
<feature type="transmembrane region" description="Helical" evidence="8">
    <location>
        <begin position="52"/>
        <end position="75"/>
    </location>
</feature>
<evidence type="ECO:0000256" key="3">
    <source>
        <dbReference type="ARBA" id="ARBA00022448"/>
    </source>
</evidence>
<feature type="transmembrane region" description="Helical" evidence="8">
    <location>
        <begin position="335"/>
        <end position="359"/>
    </location>
</feature>
<dbReference type="GO" id="GO:0005366">
    <property type="term" value="F:myo-inositol:proton symporter activity"/>
    <property type="evidence" value="ECO:0007669"/>
    <property type="project" value="TreeGrafter"/>
</dbReference>
<feature type="transmembrane region" description="Helical" evidence="8">
    <location>
        <begin position="95"/>
        <end position="115"/>
    </location>
</feature>
<evidence type="ECO:0000256" key="8">
    <source>
        <dbReference type="SAM" id="Phobius"/>
    </source>
</evidence>
<keyword evidence="4 8" id="KW-0812">Transmembrane</keyword>
<dbReference type="InterPro" id="IPR005829">
    <property type="entry name" value="Sugar_transporter_CS"/>
</dbReference>
<feature type="transmembrane region" description="Helical" evidence="8">
    <location>
        <begin position="371"/>
        <end position="392"/>
    </location>
</feature>
<dbReference type="OrthoDB" id="5290825at2759"/>
<dbReference type="InterPro" id="IPR036259">
    <property type="entry name" value="MFS_trans_sf"/>
</dbReference>
<evidence type="ECO:0000313" key="10">
    <source>
        <dbReference type="EMBL" id="CDO94232.1"/>
    </source>
</evidence>
<evidence type="ECO:0000256" key="2">
    <source>
        <dbReference type="ARBA" id="ARBA00010992"/>
    </source>
</evidence>
<sequence>MADDTSSLSSPQQDGAVEDVYSDLYSTFSQITTTTANDIEQRPYPVTWRISVMFLSSTIGGLLFGYDTGVISGALIAINPKDLGLHVLDNWQKELITSITCAGSFIGSILAFPLADKCGRKNTLTVCCVIFAASSMLMAVSFTFHMLVTGRLVVGIAVGIAAQCIPIYLTEISPAKIRGTVLALNSISITGGQFIAYVIAFFLIDSEHPHSNSAWRYLLALGCVPAIFFLLTLDFIPESPRWLLSKSRLVEAETALQTVYPKATIGEIRQKLKKLTSDLNKLRYHNDETEPLLLPVNKRRSVASSRTGRSSLGATYFNDQLGKKRHRWEAKSKRALAIGCILMFFQQITGFNAFMYYSTTIFDRAGFTNPLVPAIIVAFTNFSFTLLSLKLIDTVGKRILLLLTIWIMTAGLLLCSVGFELNNLSLLIISVIVYVGAYAVGMGVVPWSSVEFLPLNRRAVGGSIISCTNWFTNALLSMSYLTVMDAIGNENTMLIFAFFTILNWLFVYIWYPEVKGLSLEEISRVFENGVDVHFIYRNYH</sequence>
<dbReference type="GO" id="GO:0016020">
    <property type="term" value="C:membrane"/>
    <property type="evidence" value="ECO:0007669"/>
    <property type="project" value="UniProtKB-SubCell"/>
</dbReference>
<feature type="transmembrane region" description="Helical" evidence="8">
    <location>
        <begin position="399"/>
        <end position="419"/>
    </location>
</feature>
<dbReference type="Proteomes" id="UP000031516">
    <property type="component" value="Unassembled WGS sequence"/>
</dbReference>
<dbReference type="SUPFAM" id="SSF103473">
    <property type="entry name" value="MFS general substrate transporter"/>
    <property type="match status" value="1"/>
</dbReference>
<name>A0A0A8L805_9SACH</name>
<evidence type="ECO:0000256" key="6">
    <source>
        <dbReference type="ARBA" id="ARBA00023136"/>
    </source>
</evidence>
<dbReference type="EMBL" id="CCBQ010000037">
    <property type="protein sequence ID" value="CDO94232.1"/>
    <property type="molecule type" value="Genomic_DNA"/>
</dbReference>
<dbReference type="PANTHER" id="PTHR48020">
    <property type="entry name" value="PROTON MYO-INOSITOL COTRANSPORTER"/>
    <property type="match status" value="1"/>
</dbReference>
<evidence type="ECO:0000313" key="11">
    <source>
        <dbReference type="Proteomes" id="UP000031516"/>
    </source>
</evidence>
<dbReference type="PROSITE" id="PS00217">
    <property type="entry name" value="SUGAR_TRANSPORT_2"/>
    <property type="match status" value="1"/>
</dbReference>
<dbReference type="Pfam" id="PF00083">
    <property type="entry name" value="Sugar_tr"/>
    <property type="match status" value="2"/>
</dbReference>
<proteinExistence type="inferred from homology"/>
<evidence type="ECO:0000259" key="9">
    <source>
        <dbReference type="PROSITE" id="PS50850"/>
    </source>
</evidence>
<dbReference type="PANTHER" id="PTHR48020:SF12">
    <property type="entry name" value="PROTON MYO-INOSITOL COTRANSPORTER"/>
    <property type="match status" value="1"/>
</dbReference>
<dbReference type="InterPro" id="IPR005828">
    <property type="entry name" value="MFS_sugar_transport-like"/>
</dbReference>
<comment type="catalytic activity">
    <reaction evidence="7">
        <text>myo-inositol(out) + H(+)(out) = myo-inositol(in) + H(+)(in)</text>
        <dbReference type="Rhea" id="RHEA:60364"/>
        <dbReference type="ChEBI" id="CHEBI:15378"/>
        <dbReference type="ChEBI" id="CHEBI:17268"/>
    </reaction>
</comment>
<gene>
    <name evidence="10" type="ORF">KLDO_g2506</name>
</gene>
<organism evidence="10 11">
    <name type="scientific">Kluyveromyces dobzhanskii CBS 2104</name>
    <dbReference type="NCBI Taxonomy" id="1427455"/>
    <lineage>
        <taxon>Eukaryota</taxon>
        <taxon>Fungi</taxon>
        <taxon>Dikarya</taxon>
        <taxon>Ascomycota</taxon>
        <taxon>Saccharomycotina</taxon>
        <taxon>Saccharomycetes</taxon>
        <taxon>Saccharomycetales</taxon>
        <taxon>Saccharomycetaceae</taxon>
        <taxon>Kluyveromyces</taxon>
    </lineage>
</organism>
<dbReference type="PRINTS" id="PR00171">
    <property type="entry name" value="SUGRTRNSPORT"/>
</dbReference>
<comment type="subcellular location">
    <subcellularLocation>
        <location evidence="1">Membrane</location>
        <topology evidence="1">Multi-pass membrane protein</topology>
    </subcellularLocation>
</comment>
<keyword evidence="6 8" id="KW-0472">Membrane</keyword>
<feature type="transmembrane region" description="Helical" evidence="8">
    <location>
        <begin position="459"/>
        <end position="481"/>
    </location>
</feature>
<keyword evidence="3" id="KW-0813">Transport</keyword>
<feature type="transmembrane region" description="Helical" evidence="8">
    <location>
        <begin position="181"/>
        <end position="204"/>
    </location>
</feature>
<dbReference type="InterPro" id="IPR020846">
    <property type="entry name" value="MFS_dom"/>
</dbReference>
<dbReference type="AlphaFoldDB" id="A0A0A8L805"/>
<evidence type="ECO:0000256" key="4">
    <source>
        <dbReference type="ARBA" id="ARBA00022692"/>
    </source>
</evidence>
<protein>
    <submittedName>
        <fullName evidence="10">WGS project CCBQ000000000 data, contig 00106</fullName>
    </submittedName>
</protein>
<feature type="transmembrane region" description="Helical" evidence="8">
    <location>
        <begin position="216"/>
        <end position="236"/>
    </location>
</feature>
<dbReference type="InterPro" id="IPR050814">
    <property type="entry name" value="Myo-inositol_Transporter"/>
</dbReference>
<feature type="transmembrane region" description="Helical" evidence="8">
    <location>
        <begin position="425"/>
        <end position="447"/>
    </location>
</feature>
<dbReference type="InterPro" id="IPR003663">
    <property type="entry name" value="Sugar/inositol_transpt"/>
</dbReference>
<dbReference type="Gene3D" id="1.20.1250.20">
    <property type="entry name" value="MFS general substrate transporter like domains"/>
    <property type="match status" value="1"/>
</dbReference>
<feature type="domain" description="Major facilitator superfamily (MFS) profile" evidence="9">
    <location>
        <begin position="53"/>
        <end position="515"/>
    </location>
</feature>
<dbReference type="GO" id="GO:1904679">
    <property type="term" value="P:myo-inositol import across plasma membrane"/>
    <property type="evidence" value="ECO:0007669"/>
    <property type="project" value="TreeGrafter"/>
</dbReference>
<dbReference type="PROSITE" id="PS50850">
    <property type="entry name" value="MFS"/>
    <property type="match status" value="1"/>
</dbReference>
<accession>A0A0A8L805</accession>
<keyword evidence="11" id="KW-1185">Reference proteome</keyword>
<reference evidence="10 11" key="1">
    <citation type="submission" date="2014-03" db="EMBL/GenBank/DDBJ databases">
        <title>The genome of Kluyveromyces dobzhanskii.</title>
        <authorList>
            <person name="Nystedt B."/>
            <person name="Astrom S."/>
        </authorList>
    </citation>
    <scope>NUCLEOTIDE SEQUENCE [LARGE SCALE GENOMIC DNA]</scope>
    <source>
        <strain evidence="10 11">CBS 2104</strain>
    </source>
</reference>
<feature type="transmembrane region" description="Helical" evidence="8">
    <location>
        <begin position="122"/>
        <end position="144"/>
    </location>
</feature>